<keyword evidence="2" id="KW-1185">Reference proteome</keyword>
<dbReference type="Proteomes" id="UP000076563">
    <property type="component" value="Unassembled WGS sequence"/>
</dbReference>
<dbReference type="RefSeq" id="WP_063183206.1">
    <property type="nucleotide sequence ID" value="NZ_LQRA01000057.1"/>
</dbReference>
<reference evidence="2" key="1">
    <citation type="submission" date="2016-01" db="EMBL/GenBank/DDBJ databases">
        <title>Draft genome of Chromobacterium sp. F49.</title>
        <authorList>
            <person name="Hong K.W."/>
        </authorList>
    </citation>
    <scope>NUCLEOTIDE SEQUENCE [LARGE SCALE GENOMIC DNA]</scope>
    <source>
        <strain evidence="2">M63</strain>
    </source>
</reference>
<accession>A0A163XPJ9</accession>
<dbReference type="AlphaFoldDB" id="A0A163XPJ9"/>
<dbReference type="OrthoDB" id="9814572at2"/>
<gene>
    <name evidence="1" type="ORF">AV654_19860</name>
</gene>
<proteinExistence type="predicted"/>
<comment type="caution">
    <text evidence="1">The sequence shown here is derived from an EMBL/GenBank/DDBJ whole genome shotgun (WGS) entry which is preliminary data.</text>
</comment>
<dbReference type="EMBL" id="LQRA01000057">
    <property type="protein sequence ID" value="KZE78231.1"/>
    <property type="molecule type" value="Genomic_DNA"/>
</dbReference>
<evidence type="ECO:0000313" key="1">
    <source>
        <dbReference type="EMBL" id="KZE78231.1"/>
    </source>
</evidence>
<keyword evidence="1" id="KW-0489">Methyltransferase</keyword>
<dbReference type="GO" id="GO:0032259">
    <property type="term" value="P:methylation"/>
    <property type="evidence" value="ECO:0007669"/>
    <property type="project" value="UniProtKB-KW"/>
</dbReference>
<dbReference type="Gene3D" id="3.40.50.150">
    <property type="entry name" value="Vaccinia Virus protein VP39"/>
    <property type="match status" value="1"/>
</dbReference>
<evidence type="ECO:0000313" key="2">
    <source>
        <dbReference type="Proteomes" id="UP000076563"/>
    </source>
</evidence>
<organism evidence="1 2">
    <name type="scientific">Paenibacillus elgii</name>
    <dbReference type="NCBI Taxonomy" id="189691"/>
    <lineage>
        <taxon>Bacteria</taxon>
        <taxon>Bacillati</taxon>
        <taxon>Bacillota</taxon>
        <taxon>Bacilli</taxon>
        <taxon>Bacillales</taxon>
        <taxon>Paenibacillaceae</taxon>
        <taxon>Paenibacillus</taxon>
    </lineage>
</organism>
<dbReference type="InterPro" id="IPR029063">
    <property type="entry name" value="SAM-dependent_MTases_sf"/>
</dbReference>
<dbReference type="SUPFAM" id="SSF53335">
    <property type="entry name" value="S-adenosyl-L-methionine-dependent methyltransferases"/>
    <property type="match status" value="1"/>
</dbReference>
<name>A0A163XPJ9_9BACL</name>
<dbReference type="GO" id="GO:0008168">
    <property type="term" value="F:methyltransferase activity"/>
    <property type="evidence" value="ECO:0007669"/>
    <property type="project" value="UniProtKB-KW"/>
</dbReference>
<sequence>MNINQMLGINDSYQAPAQIMKILYDRKRREEVFMKFLEAFNFDVSYDWFYEYFQDEHADRIRKKQDFTPKGVADLIVALAGSEGPTYDCASGTGGITIRKWQADRMKTSLYEYKPSNYLYMCEEISDRAIPFLLFNTLIRGMNAIVIHCDVLSRNTYGVFFVQNDKDNPMQFSSLNVMPYSKGVADFLRLKFVEERYKPLIESKVFPKHLMEAKEDVFGQKRTIM</sequence>
<protein>
    <submittedName>
        <fullName evidence="1">Methylase</fullName>
    </submittedName>
</protein>
<keyword evidence="1" id="KW-0808">Transferase</keyword>